<protein>
    <submittedName>
        <fullName evidence="6">Glycosyltransferase family 2 protein</fullName>
    </submittedName>
</protein>
<dbReference type="GO" id="GO:0016757">
    <property type="term" value="F:glycosyltransferase activity"/>
    <property type="evidence" value="ECO:0007669"/>
    <property type="project" value="UniProtKB-KW"/>
</dbReference>
<accession>A0A7C4FDY4</accession>
<comment type="caution">
    <text evidence="6">The sequence shown here is derived from an EMBL/GenBank/DDBJ whole genome shotgun (WGS) entry which is preliminary data.</text>
</comment>
<evidence type="ECO:0000256" key="1">
    <source>
        <dbReference type="ARBA" id="ARBA00006739"/>
    </source>
</evidence>
<keyword evidence="3 6" id="KW-0808">Transferase</keyword>
<feature type="transmembrane region" description="Helical" evidence="4">
    <location>
        <begin position="260"/>
        <end position="280"/>
    </location>
</feature>
<organism evidence="6">
    <name type="scientific">Thermofilum pendens</name>
    <dbReference type="NCBI Taxonomy" id="2269"/>
    <lineage>
        <taxon>Archaea</taxon>
        <taxon>Thermoproteota</taxon>
        <taxon>Thermoprotei</taxon>
        <taxon>Thermofilales</taxon>
        <taxon>Thermofilaceae</taxon>
        <taxon>Thermofilum</taxon>
    </lineage>
</organism>
<dbReference type="Gene3D" id="3.90.550.10">
    <property type="entry name" value="Spore Coat Polysaccharide Biosynthesis Protein SpsA, Chain A"/>
    <property type="match status" value="1"/>
</dbReference>
<keyword evidence="4" id="KW-0472">Membrane</keyword>
<dbReference type="AlphaFoldDB" id="A0A7C4FDY4"/>
<name>A0A7C4FDY4_THEPE</name>
<dbReference type="SUPFAM" id="SSF53448">
    <property type="entry name" value="Nucleotide-diphospho-sugar transferases"/>
    <property type="match status" value="1"/>
</dbReference>
<evidence type="ECO:0000256" key="3">
    <source>
        <dbReference type="ARBA" id="ARBA00022679"/>
    </source>
</evidence>
<dbReference type="PANTHER" id="PTHR43179:SF12">
    <property type="entry name" value="GALACTOFURANOSYLTRANSFERASE GLFT2"/>
    <property type="match status" value="1"/>
</dbReference>
<evidence type="ECO:0000256" key="2">
    <source>
        <dbReference type="ARBA" id="ARBA00022676"/>
    </source>
</evidence>
<evidence type="ECO:0000259" key="5">
    <source>
        <dbReference type="Pfam" id="PF00535"/>
    </source>
</evidence>
<feature type="domain" description="Glycosyltransferase 2-like" evidence="5">
    <location>
        <begin position="18"/>
        <end position="187"/>
    </location>
</feature>
<evidence type="ECO:0000256" key="4">
    <source>
        <dbReference type="SAM" id="Phobius"/>
    </source>
</evidence>
<dbReference type="Pfam" id="PF00535">
    <property type="entry name" value="Glycos_transf_2"/>
    <property type="match status" value="1"/>
</dbReference>
<dbReference type="EMBL" id="DTFI01000071">
    <property type="protein sequence ID" value="HGI43209.1"/>
    <property type="molecule type" value="Genomic_DNA"/>
</dbReference>
<dbReference type="InterPro" id="IPR029044">
    <property type="entry name" value="Nucleotide-diphossugar_trans"/>
</dbReference>
<dbReference type="InterPro" id="IPR001173">
    <property type="entry name" value="Glyco_trans_2-like"/>
</dbReference>
<keyword evidence="4" id="KW-0812">Transmembrane</keyword>
<dbReference type="PANTHER" id="PTHR43179">
    <property type="entry name" value="RHAMNOSYLTRANSFERASE WBBL"/>
    <property type="match status" value="1"/>
</dbReference>
<sequence>MARAQLPKPLVVSTPLVSVVVVNYRSLETLLKCLESLLKTTYPNFEVIVVDSMTEGIEEALSKLNNRRVKLVHFDRDIGAAASHNIGVLASSPEAEYVAFLDNDTVVEPDWLSRLVETISSDPRIGAVQAKVVSQSNPGKMDHTGLGMDSVGTWLTTYGWDQDVFSEPMVIFTASSAAMLTRKDAYLEVWGFDDTYFIYDDDTDYSWRLRLRGYEVVFDPRAVVFHEDKLEKRVSFEKLYFGYRNRLLNLVKNVEGLSMAARLMLALYLGYINAALLALAGRGKEAMAYCLAPLNVLVKMRHYIRVRKLIAGLRRVRDRELEKRGFTSRGLYATVLMIRMLLVRYFRARRRAPGR</sequence>
<reference evidence="6" key="1">
    <citation type="journal article" date="2020" name="mSystems">
        <title>Genome- and Community-Level Interaction Insights into Carbon Utilization and Element Cycling Functions of Hydrothermarchaeota in Hydrothermal Sediment.</title>
        <authorList>
            <person name="Zhou Z."/>
            <person name="Liu Y."/>
            <person name="Xu W."/>
            <person name="Pan J."/>
            <person name="Luo Z.H."/>
            <person name="Li M."/>
        </authorList>
    </citation>
    <scope>NUCLEOTIDE SEQUENCE [LARGE SCALE GENOMIC DNA]</scope>
    <source>
        <strain evidence="6">SpSt-735</strain>
    </source>
</reference>
<gene>
    <name evidence="6" type="ORF">ENV17_02330</name>
</gene>
<comment type="similarity">
    <text evidence="1">Belongs to the glycosyltransferase 2 family.</text>
</comment>
<dbReference type="CDD" id="cd04186">
    <property type="entry name" value="GT_2_like_c"/>
    <property type="match status" value="1"/>
</dbReference>
<evidence type="ECO:0000313" key="6">
    <source>
        <dbReference type="EMBL" id="HGI43209.1"/>
    </source>
</evidence>
<keyword evidence="2" id="KW-0328">Glycosyltransferase</keyword>
<proteinExistence type="inferred from homology"/>
<keyword evidence="4" id="KW-1133">Transmembrane helix</keyword>